<evidence type="ECO:0000256" key="1">
    <source>
        <dbReference type="SAM" id="MobiDB-lite"/>
    </source>
</evidence>
<evidence type="ECO:0000313" key="2">
    <source>
        <dbReference type="EMBL" id="QBQ01559.1"/>
    </source>
</evidence>
<protein>
    <submittedName>
        <fullName evidence="2">Ie-1</fullName>
    </submittedName>
</protein>
<evidence type="ECO:0000313" key="3">
    <source>
        <dbReference type="Proteomes" id="UP000831479"/>
    </source>
</evidence>
<keyword evidence="3" id="KW-1185">Reference proteome</keyword>
<proteinExistence type="predicted"/>
<feature type="compositionally biased region" description="Basic and acidic residues" evidence="1">
    <location>
        <begin position="1"/>
        <end position="18"/>
    </location>
</feature>
<reference evidence="2" key="1">
    <citation type="journal article" date="2019" name="Genomics">
        <title>Genome sequence analysis and organization of the Hyphantria cunea granulovirus (HycuGV-Hc1) from Turkey.</title>
        <authorList>
            <person name="Gencer D."/>
            <person name="Bayramoglu Z."/>
            <person name="Nalcacioglu R."/>
            <person name="Demirbag Z."/>
            <person name="Demir I."/>
        </authorList>
    </citation>
    <scope>NUCLEOTIDE SEQUENCE</scope>
    <source>
        <strain evidence="2">Hc1</strain>
    </source>
</reference>
<dbReference type="EMBL" id="MH923363">
    <property type="protein sequence ID" value="QBQ01559.1"/>
    <property type="molecule type" value="Genomic_DNA"/>
</dbReference>
<name>A0AAF1D249_9BBAC</name>
<feature type="compositionally biased region" description="Acidic residues" evidence="1">
    <location>
        <begin position="19"/>
        <end position="35"/>
    </location>
</feature>
<gene>
    <name evidence="2" type="ORF">HycuGV_00006</name>
</gene>
<feature type="region of interest" description="Disordered" evidence="1">
    <location>
        <begin position="1"/>
        <end position="40"/>
    </location>
</feature>
<dbReference type="Proteomes" id="UP000831479">
    <property type="component" value="Segment"/>
</dbReference>
<accession>A0AAF1D249</accession>
<sequence length="443" mass="51737">MMWHEDDLHDEDLLTTRDSEDEECPTDDESNEEQDKENTDEVVAKLSIRDGEKICTQPNWPVDNTVMNGCRWLSKFKSTTVHMFICHEYIEYFKNVRHASSVYKKGFHFRYGNAYELHINHCKVFVTTSCLQANGYGANKMPQKPIEENVDQIAEANLIQCQIKCKVTHQVASIQAHLVTYFNAINTIGLSQQDNDYVTSQSDSNVKNLAKFVGNNYSWKSEDGKVRKIKSNYFDEPTLFDLFKSCARIMLKFKCTPLMYHNLYFPAFECALRAEPNNYTDSVTNVTWVYKSILKAVSGCAFEELTRIKHFDCDPDNVLNFMDLSKRAVDAHVLYHAKAKFTGKEQHRLNCFKINDTHIWINSVVYKNSANNLPLIDLLNSTGWGVHHIISLDYMNNQELKRIHVECVRFVVRYIMERRDLKLLRHDITKQDKLRYTFIHYKV</sequence>
<organism evidence="2 3">
    <name type="scientific">Hyphantria cunea granulovirus</name>
    <dbReference type="NCBI Taxonomy" id="307448"/>
    <lineage>
        <taxon>Viruses</taxon>
        <taxon>Viruses incertae sedis</taxon>
        <taxon>Naldaviricetes</taxon>
        <taxon>Lefavirales</taxon>
        <taxon>Baculoviridae</taxon>
        <taxon>Betabaculovirus</taxon>
        <taxon>Betabaculovirus hycuneae</taxon>
    </lineage>
</organism>